<accession>A0A645F5Z4</accession>
<dbReference type="EMBL" id="VSSQ01055048">
    <property type="protein sequence ID" value="MPN08952.1"/>
    <property type="molecule type" value="Genomic_DNA"/>
</dbReference>
<reference evidence="1" key="1">
    <citation type="submission" date="2019-08" db="EMBL/GenBank/DDBJ databases">
        <authorList>
            <person name="Kucharzyk K."/>
            <person name="Murdoch R.W."/>
            <person name="Higgins S."/>
            <person name="Loffler F."/>
        </authorList>
    </citation>
    <scope>NUCLEOTIDE SEQUENCE</scope>
</reference>
<evidence type="ECO:0000313" key="1">
    <source>
        <dbReference type="EMBL" id="MPN08952.1"/>
    </source>
</evidence>
<evidence type="ECO:0008006" key="2">
    <source>
        <dbReference type="Google" id="ProtNLM"/>
    </source>
</evidence>
<sequence length="105" mass="11660">METEKCYDVKITILKKLKVEDIHKDYAKDNIPVICAKGQEGDEYISKNCEMPDKFCAGAWEGLKSKVALLASGGNSPYVKQDGTAIHSCNDGLHPVIYKLERIEA</sequence>
<gene>
    <name evidence="1" type="ORF">SDC9_156240</name>
</gene>
<name>A0A645F5Z4_9ZZZZ</name>
<comment type="caution">
    <text evidence="1">The sequence shown here is derived from an EMBL/GenBank/DDBJ whole genome shotgun (WGS) entry which is preliminary data.</text>
</comment>
<dbReference type="AlphaFoldDB" id="A0A645F5Z4"/>
<proteinExistence type="predicted"/>
<dbReference type="NCBIfam" id="TIGR04076">
    <property type="entry name" value="TIGR04076 family protein"/>
    <property type="match status" value="1"/>
</dbReference>
<organism evidence="1">
    <name type="scientific">bioreactor metagenome</name>
    <dbReference type="NCBI Taxonomy" id="1076179"/>
    <lineage>
        <taxon>unclassified sequences</taxon>
        <taxon>metagenomes</taxon>
        <taxon>ecological metagenomes</taxon>
    </lineage>
</organism>
<dbReference type="InterPro" id="IPR023811">
    <property type="entry name" value="CHP04076"/>
</dbReference>
<protein>
    <recommendedName>
        <fullName evidence="2">TIGR04076 family protein</fullName>
    </recommendedName>
</protein>